<organism evidence="2 3">
    <name type="scientific">Gossypium stocksii</name>
    <dbReference type="NCBI Taxonomy" id="47602"/>
    <lineage>
        <taxon>Eukaryota</taxon>
        <taxon>Viridiplantae</taxon>
        <taxon>Streptophyta</taxon>
        <taxon>Embryophyta</taxon>
        <taxon>Tracheophyta</taxon>
        <taxon>Spermatophyta</taxon>
        <taxon>Magnoliopsida</taxon>
        <taxon>eudicotyledons</taxon>
        <taxon>Gunneridae</taxon>
        <taxon>Pentapetalae</taxon>
        <taxon>rosids</taxon>
        <taxon>malvids</taxon>
        <taxon>Malvales</taxon>
        <taxon>Malvaceae</taxon>
        <taxon>Malvoideae</taxon>
        <taxon>Gossypium</taxon>
    </lineage>
</organism>
<dbReference type="InterPro" id="IPR025558">
    <property type="entry name" value="DUF4283"/>
</dbReference>
<reference evidence="2 3" key="1">
    <citation type="journal article" date="2021" name="Plant Biotechnol. J.">
        <title>Multi-omics assisted identification of the key and species-specific regulatory components of drought-tolerant mechanisms in Gossypium stocksii.</title>
        <authorList>
            <person name="Yu D."/>
            <person name="Ke L."/>
            <person name="Zhang D."/>
            <person name="Wu Y."/>
            <person name="Sun Y."/>
            <person name="Mei J."/>
            <person name="Sun J."/>
            <person name="Sun Y."/>
        </authorList>
    </citation>
    <scope>NUCLEOTIDE SEQUENCE [LARGE SCALE GENOMIC DNA]</scope>
    <source>
        <strain evidence="3">cv. E1</strain>
        <tissue evidence="2">Leaf</tissue>
    </source>
</reference>
<sequence length="133" mass="15724">MRRVFLFKLKLDALYGMVMNTTRRDNQKNNSWAEEDIKLQEGDVKKEIIDGIPSIEFSDRVVSLIEKSIARTIVFKLLGRKIGYVFWNKMCTPWKQVKRFQLMDIENDYYLAKFESVEDYTNVISKGPWVVFG</sequence>
<evidence type="ECO:0000313" key="3">
    <source>
        <dbReference type="Proteomes" id="UP000828251"/>
    </source>
</evidence>
<evidence type="ECO:0000259" key="1">
    <source>
        <dbReference type="Pfam" id="PF14111"/>
    </source>
</evidence>
<evidence type="ECO:0000313" key="2">
    <source>
        <dbReference type="EMBL" id="KAH1031336.1"/>
    </source>
</evidence>
<dbReference type="AlphaFoldDB" id="A0A9D3U7J6"/>
<keyword evidence="3" id="KW-1185">Reference proteome</keyword>
<gene>
    <name evidence="2" type="ORF">J1N35_043510</name>
</gene>
<comment type="caution">
    <text evidence="2">The sequence shown here is derived from an EMBL/GenBank/DDBJ whole genome shotgun (WGS) entry which is preliminary data.</text>
</comment>
<feature type="domain" description="DUF4283" evidence="1">
    <location>
        <begin position="70"/>
        <end position="131"/>
    </location>
</feature>
<dbReference type="EMBL" id="JAIQCV010000013">
    <property type="protein sequence ID" value="KAH1031336.1"/>
    <property type="molecule type" value="Genomic_DNA"/>
</dbReference>
<proteinExistence type="predicted"/>
<protein>
    <recommendedName>
        <fullName evidence="1">DUF4283 domain-containing protein</fullName>
    </recommendedName>
</protein>
<dbReference type="OrthoDB" id="1002260at2759"/>
<name>A0A9D3U7J6_9ROSI</name>
<dbReference type="Proteomes" id="UP000828251">
    <property type="component" value="Unassembled WGS sequence"/>
</dbReference>
<accession>A0A9D3U7J6</accession>
<dbReference type="Pfam" id="PF14111">
    <property type="entry name" value="DUF4283"/>
    <property type="match status" value="1"/>
</dbReference>